<dbReference type="Proteomes" id="UP001597023">
    <property type="component" value="Unassembled WGS sequence"/>
</dbReference>
<dbReference type="EMBL" id="JBHTEB010000001">
    <property type="protein sequence ID" value="MFD0315608.1"/>
    <property type="molecule type" value="Genomic_DNA"/>
</dbReference>
<name>A0ABW2W830_9ACTN</name>
<evidence type="ECO:0000313" key="2">
    <source>
        <dbReference type="EMBL" id="MFD0315608.1"/>
    </source>
</evidence>
<feature type="compositionally biased region" description="Basic and acidic residues" evidence="1">
    <location>
        <begin position="1"/>
        <end position="10"/>
    </location>
</feature>
<sequence length="237" mass="26031">MASLRGRLEYSDELTPGQTKDGGLHQNLYDSQGRLVGHATFIPDDENEADSPERSELDKLLGALVLLGAIKAAEKAAPHLKRWWNDQALPYMKSARIRLAQARKSDSQAAPTASTTLTESAPAQTPQEVAAIGEDYRASMSSTEAWERFVAALMARLFSEEQMRILRNVQIKDENDPLELSAVGALTPQLGDSIRLMLETNPSLLDEETLAELGRVLARHRTDGGVLLRNEQINASV</sequence>
<feature type="region of interest" description="Disordered" evidence="1">
    <location>
        <begin position="102"/>
        <end position="124"/>
    </location>
</feature>
<organism evidence="2 3">
    <name type="scientific">Streptomyces flavalbus</name>
    <dbReference type="NCBI Taxonomy" id="2665155"/>
    <lineage>
        <taxon>Bacteria</taxon>
        <taxon>Bacillati</taxon>
        <taxon>Actinomycetota</taxon>
        <taxon>Actinomycetes</taxon>
        <taxon>Kitasatosporales</taxon>
        <taxon>Streptomycetaceae</taxon>
        <taxon>Streptomyces</taxon>
    </lineage>
</organism>
<reference evidence="3" key="1">
    <citation type="journal article" date="2019" name="Int. J. Syst. Evol. Microbiol.">
        <title>The Global Catalogue of Microorganisms (GCM) 10K type strain sequencing project: providing services to taxonomists for standard genome sequencing and annotation.</title>
        <authorList>
            <consortium name="The Broad Institute Genomics Platform"/>
            <consortium name="The Broad Institute Genome Sequencing Center for Infectious Disease"/>
            <person name="Wu L."/>
            <person name="Ma J."/>
        </authorList>
    </citation>
    <scope>NUCLEOTIDE SEQUENCE [LARGE SCALE GENOMIC DNA]</scope>
    <source>
        <strain evidence="3">CGMCC 4.7400</strain>
    </source>
</reference>
<keyword evidence="3" id="KW-1185">Reference proteome</keyword>
<comment type="caution">
    <text evidence="2">The sequence shown here is derived from an EMBL/GenBank/DDBJ whole genome shotgun (WGS) entry which is preliminary data.</text>
</comment>
<accession>A0ABW2W830</accession>
<proteinExistence type="predicted"/>
<evidence type="ECO:0000313" key="3">
    <source>
        <dbReference type="Proteomes" id="UP001597023"/>
    </source>
</evidence>
<evidence type="ECO:0000256" key="1">
    <source>
        <dbReference type="SAM" id="MobiDB-lite"/>
    </source>
</evidence>
<protein>
    <submittedName>
        <fullName evidence="2">Uncharacterized protein</fullName>
    </submittedName>
</protein>
<feature type="region of interest" description="Disordered" evidence="1">
    <location>
        <begin position="1"/>
        <end position="24"/>
    </location>
</feature>
<feature type="compositionally biased region" description="Polar residues" evidence="1">
    <location>
        <begin position="107"/>
        <end position="124"/>
    </location>
</feature>
<dbReference type="RefSeq" id="WP_381608983.1">
    <property type="nucleotide sequence ID" value="NZ_JBHTEB010000001.1"/>
</dbReference>
<gene>
    <name evidence="2" type="ORF">ACFQZ6_15515</name>
</gene>